<dbReference type="SUPFAM" id="SSF50630">
    <property type="entry name" value="Acid proteases"/>
    <property type="match status" value="1"/>
</dbReference>
<evidence type="ECO:0000256" key="1">
    <source>
        <dbReference type="SAM" id="MobiDB-lite"/>
    </source>
</evidence>
<feature type="compositionally biased region" description="Low complexity" evidence="1">
    <location>
        <begin position="87"/>
        <end position="102"/>
    </location>
</feature>
<dbReference type="AlphaFoldDB" id="A0AAD2HAW9"/>
<feature type="compositionally biased region" description="Low complexity" evidence="1">
    <location>
        <begin position="56"/>
        <end position="73"/>
    </location>
</feature>
<comment type="caution">
    <text evidence="2">The sequence shown here is derived from an EMBL/GenBank/DDBJ whole genome shotgun (WGS) entry which is preliminary data.</text>
</comment>
<feature type="compositionally biased region" description="Low complexity" evidence="1">
    <location>
        <begin position="112"/>
        <end position="125"/>
    </location>
</feature>
<sequence>MDLSFDEDDFLCIPLMFQSFDSFEDALKYEEIAHARHPASPRAQHVASPAVTPAHTVSPTPGAPSTSPLTSPSAVHPNTEVATISPAKTAAKLSTAAAITTTGSERRRPVHPRSQSSSSLHPSGPSLLVRVESHRTPGPAGPMMDDVGRYPMHGELHTALGTIGSDIFNAGYMSANLVVGNRGNRNRPPVVIPVLLDLGSSSTFFFNAGCKIEGGKELISLSGMNPLVNYSVDYTDNGADVSHEYEQSGLEVNFYNDEWAKYFAIRDQFFFPPLNCRDLLKDRSLTPFQAFHHWTTMHFGSAYNVSANLHGQSVHVSGALGLGPDIVKEVPHTVPKPRLPSFLEQLKRAISDCVMTVIFGEQHGAVYFGPRPMLGRSRDHPGEHLGSWFSDIPVLPGAQFWQIFGALRQVNGIDYSSLESKILFDNGCNCSYFGKAFVKAIYDAISKDCIRDERGRWPLWLIPDTVQSVDLKIKIGLGDNIDSASVFYPQILHIGTITSVLIGGQMRNFHVGAFQEKHNETDCDILGLVRQIPSASRVLSSRQTCLMSLQLVFKFPREDRRSVSWREKSWNSSLGMPDLMTLNPEETAFLRYGRAG</sequence>
<dbReference type="Gene3D" id="2.40.70.10">
    <property type="entry name" value="Acid Proteases"/>
    <property type="match status" value="1"/>
</dbReference>
<organism evidence="2 3">
    <name type="scientific">Mycena citricolor</name>
    <dbReference type="NCBI Taxonomy" id="2018698"/>
    <lineage>
        <taxon>Eukaryota</taxon>
        <taxon>Fungi</taxon>
        <taxon>Dikarya</taxon>
        <taxon>Basidiomycota</taxon>
        <taxon>Agaricomycotina</taxon>
        <taxon>Agaricomycetes</taxon>
        <taxon>Agaricomycetidae</taxon>
        <taxon>Agaricales</taxon>
        <taxon>Marasmiineae</taxon>
        <taxon>Mycenaceae</taxon>
        <taxon>Mycena</taxon>
    </lineage>
</organism>
<dbReference type="InterPro" id="IPR021109">
    <property type="entry name" value="Peptidase_aspartic_dom_sf"/>
</dbReference>
<feature type="region of interest" description="Disordered" evidence="1">
    <location>
        <begin position="38"/>
        <end position="125"/>
    </location>
</feature>
<keyword evidence="3" id="KW-1185">Reference proteome</keyword>
<dbReference type="Proteomes" id="UP001295794">
    <property type="component" value="Unassembled WGS sequence"/>
</dbReference>
<name>A0AAD2HAW9_9AGAR</name>
<accession>A0AAD2HAW9</accession>
<proteinExistence type="predicted"/>
<evidence type="ECO:0000313" key="3">
    <source>
        <dbReference type="Proteomes" id="UP001295794"/>
    </source>
</evidence>
<protein>
    <submittedName>
        <fullName evidence="2">Uncharacterized protein</fullName>
    </submittedName>
</protein>
<dbReference type="EMBL" id="CAVNYO010000180">
    <property type="protein sequence ID" value="CAK5271965.1"/>
    <property type="molecule type" value="Genomic_DNA"/>
</dbReference>
<gene>
    <name evidence="2" type="ORF">MYCIT1_LOCUS17421</name>
</gene>
<evidence type="ECO:0000313" key="2">
    <source>
        <dbReference type="EMBL" id="CAK5271965.1"/>
    </source>
</evidence>
<reference evidence="2" key="1">
    <citation type="submission" date="2023-11" db="EMBL/GenBank/DDBJ databases">
        <authorList>
            <person name="De Vega J J."/>
            <person name="De Vega J J."/>
        </authorList>
    </citation>
    <scope>NUCLEOTIDE SEQUENCE</scope>
</reference>